<reference evidence="2" key="1">
    <citation type="submission" date="2022-11" db="UniProtKB">
        <authorList>
            <consortium name="WormBaseParasite"/>
        </authorList>
    </citation>
    <scope>IDENTIFICATION</scope>
</reference>
<organism evidence="1 2">
    <name type="scientific">Ditylenchus dipsaci</name>
    <dbReference type="NCBI Taxonomy" id="166011"/>
    <lineage>
        <taxon>Eukaryota</taxon>
        <taxon>Metazoa</taxon>
        <taxon>Ecdysozoa</taxon>
        <taxon>Nematoda</taxon>
        <taxon>Chromadorea</taxon>
        <taxon>Rhabditida</taxon>
        <taxon>Tylenchina</taxon>
        <taxon>Tylenchomorpha</taxon>
        <taxon>Sphaerularioidea</taxon>
        <taxon>Anguinidae</taxon>
        <taxon>Anguininae</taxon>
        <taxon>Ditylenchus</taxon>
    </lineage>
</organism>
<proteinExistence type="predicted"/>
<accession>A0A915EL11</accession>
<evidence type="ECO:0000313" key="2">
    <source>
        <dbReference type="WBParaSite" id="jg7014"/>
    </source>
</evidence>
<sequence>MGVYGVNIATPQLAPYFQSLVELKQELVSILHDLLQQAHFFFFDRSILGQWFLEKVCLDKVGKELSFVFPYTNDDLRYSKGEACTLFRKMVGDYVKRAQQKLENCRDLQRNKEFYTLILTACIGADIPEDEVANMQEYQSKLDAVEKEIQEMLDKWNDHKTGEAITKLDKMAGSDAPLH</sequence>
<evidence type="ECO:0000313" key="1">
    <source>
        <dbReference type="Proteomes" id="UP000887574"/>
    </source>
</evidence>
<dbReference type="WBParaSite" id="jg7014">
    <property type="protein sequence ID" value="jg7014"/>
    <property type="gene ID" value="jg7014"/>
</dbReference>
<dbReference type="Proteomes" id="UP000887574">
    <property type="component" value="Unplaced"/>
</dbReference>
<protein>
    <submittedName>
        <fullName evidence="2">Uncharacterized protein</fullName>
    </submittedName>
</protein>
<dbReference type="AlphaFoldDB" id="A0A915EL11"/>
<name>A0A915EL11_9BILA</name>
<keyword evidence="1" id="KW-1185">Reference proteome</keyword>